<comment type="caution">
    <text evidence="2">The sequence shown here is derived from an EMBL/GenBank/DDBJ whole genome shotgun (WGS) entry which is preliminary data.</text>
</comment>
<evidence type="ECO:0000313" key="2">
    <source>
        <dbReference type="EMBL" id="MBC9179055.1"/>
    </source>
</evidence>
<evidence type="ECO:0000313" key="3">
    <source>
        <dbReference type="Proteomes" id="UP000603940"/>
    </source>
</evidence>
<keyword evidence="1" id="KW-1133">Transmembrane helix</keyword>
<accession>A0ABR7RC92</accession>
<evidence type="ECO:0000256" key="1">
    <source>
        <dbReference type="SAM" id="Phobius"/>
    </source>
</evidence>
<sequence>MYALFWLIDQLIGLYVWALIIAAVFSLLVSFNVLDTRNRFVWTVGDFLYKVTEPALRPIRRFMPDLGGIDLSPMILILLLYALRIFLWQTLWPLLAG</sequence>
<dbReference type="Pfam" id="PF02325">
    <property type="entry name" value="CCB3_YggT"/>
    <property type="match status" value="1"/>
</dbReference>
<dbReference type="RefSeq" id="WP_187780112.1">
    <property type="nucleotide sequence ID" value="NZ_JACTUZ010000115.1"/>
</dbReference>
<proteinExistence type="predicted"/>
<protein>
    <submittedName>
        <fullName evidence="2">YggT family protein</fullName>
    </submittedName>
</protein>
<organism evidence="2 3">
    <name type="scientific">Pseudoroseomonas ludipueritiae</name>
    <dbReference type="NCBI Taxonomy" id="198093"/>
    <lineage>
        <taxon>Bacteria</taxon>
        <taxon>Pseudomonadati</taxon>
        <taxon>Pseudomonadota</taxon>
        <taxon>Alphaproteobacteria</taxon>
        <taxon>Acetobacterales</taxon>
        <taxon>Acetobacteraceae</taxon>
        <taxon>Pseudoroseomonas</taxon>
    </lineage>
</organism>
<name>A0ABR7RC92_9PROT</name>
<gene>
    <name evidence="2" type="ORF">IBL25_19105</name>
</gene>
<dbReference type="InterPro" id="IPR003425">
    <property type="entry name" value="CCB3/YggT"/>
</dbReference>
<keyword evidence="3" id="KW-1185">Reference proteome</keyword>
<reference evidence="2 3" key="1">
    <citation type="journal article" date="2009" name="Int. J. Syst. Evol. Microbiol.">
        <title>Transfer of Teichococcus ludipueritiae and Muricoccus roseus to the genus Roseomonas, as Roseomonas ludipueritiae comb. nov. and Roseomonas rosea comb. nov., respectively, and emended description of the genus Roseomonas.</title>
        <authorList>
            <person name="Sanchez-Porro C."/>
            <person name="Gallego V."/>
            <person name="Busse H.J."/>
            <person name="Kampfer P."/>
            <person name="Ventosa A."/>
        </authorList>
    </citation>
    <scope>NUCLEOTIDE SEQUENCE [LARGE SCALE GENOMIC DNA]</scope>
    <source>
        <strain evidence="2 3">DSM 14915</strain>
    </source>
</reference>
<keyword evidence="1" id="KW-0472">Membrane</keyword>
<feature type="transmembrane region" description="Helical" evidence="1">
    <location>
        <begin position="66"/>
        <end position="87"/>
    </location>
</feature>
<keyword evidence="1" id="KW-0812">Transmembrane</keyword>
<feature type="transmembrane region" description="Helical" evidence="1">
    <location>
        <begin position="12"/>
        <end position="34"/>
    </location>
</feature>
<dbReference type="EMBL" id="JACTUZ010000115">
    <property type="protein sequence ID" value="MBC9179055.1"/>
    <property type="molecule type" value="Genomic_DNA"/>
</dbReference>
<dbReference type="Proteomes" id="UP000603940">
    <property type="component" value="Unassembled WGS sequence"/>
</dbReference>